<feature type="transmembrane region" description="Helical" evidence="2">
    <location>
        <begin position="207"/>
        <end position="230"/>
    </location>
</feature>
<evidence type="ECO:0000256" key="3">
    <source>
        <dbReference type="SAM" id="SignalP"/>
    </source>
</evidence>
<keyword evidence="2" id="KW-1133">Transmembrane helix</keyword>
<keyword evidence="2" id="KW-0812">Transmembrane</keyword>
<name>A0AAE0DJE1_9LECA</name>
<dbReference type="Proteomes" id="UP001276659">
    <property type="component" value="Unassembled WGS sequence"/>
</dbReference>
<protein>
    <submittedName>
        <fullName evidence="4">Uncharacterized protein</fullName>
    </submittedName>
</protein>
<evidence type="ECO:0000256" key="2">
    <source>
        <dbReference type="SAM" id="Phobius"/>
    </source>
</evidence>
<reference evidence="4" key="1">
    <citation type="submission" date="2022-11" db="EMBL/GenBank/DDBJ databases">
        <title>Chromosomal genome sequence assembly and mating type (MAT) locus characterization of the leprose asexual lichenized fungus Lepraria neglecta (Nyl.) Erichsen.</title>
        <authorList>
            <person name="Allen J.L."/>
            <person name="Pfeffer B."/>
        </authorList>
    </citation>
    <scope>NUCLEOTIDE SEQUENCE</scope>
    <source>
        <strain evidence="4">Allen 5258</strain>
    </source>
</reference>
<accession>A0AAE0DJE1</accession>
<keyword evidence="3" id="KW-0732">Signal</keyword>
<evidence type="ECO:0000256" key="1">
    <source>
        <dbReference type="SAM" id="MobiDB-lite"/>
    </source>
</evidence>
<keyword evidence="2" id="KW-0472">Membrane</keyword>
<organism evidence="4 5">
    <name type="scientific">Lepraria neglecta</name>
    <dbReference type="NCBI Taxonomy" id="209136"/>
    <lineage>
        <taxon>Eukaryota</taxon>
        <taxon>Fungi</taxon>
        <taxon>Dikarya</taxon>
        <taxon>Ascomycota</taxon>
        <taxon>Pezizomycotina</taxon>
        <taxon>Lecanoromycetes</taxon>
        <taxon>OSLEUM clade</taxon>
        <taxon>Lecanoromycetidae</taxon>
        <taxon>Lecanorales</taxon>
        <taxon>Lecanorineae</taxon>
        <taxon>Stereocaulaceae</taxon>
        <taxon>Lepraria</taxon>
    </lineage>
</organism>
<proteinExistence type="predicted"/>
<evidence type="ECO:0000313" key="4">
    <source>
        <dbReference type="EMBL" id="KAK3171505.1"/>
    </source>
</evidence>
<feature type="region of interest" description="Disordered" evidence="1">
    <location>
        <begin position="151"/>
        <end position="200"/>
    </location>
</feature>
<feature type="chain" id="PRO_5042031130" evidence="3">
    <location>
        <begin position="21"/>
        <end position="278"/>
    </location>
</feature>
<dbReference type="AlphaFoldDB" id="A0AAE0DJE1"/>
<gene>
    <name evidence="4" type="ORF">OEA41_003589</name>
</gene>
<sequence>MSLRSLSLCLLLLRFHPIFGPHALAASDAAGKINLYNDYDCNQPSSLNPTVTLPLSTCLVTTGGEGLVIAEFPPCPQSTATLIYYQDTACGVPTNDVSTSIFAQNCFQLAAGTDLYNARAVMFSCQPAANNPQPSSTTTAVVSALAAVATGSTESNGGGSSTSAAGSTPTDTSTQKTSTPSSGSNSNGGTSTSTSTSTDSGLNTGDIIALAVGLGIGIPTIVIMLATWLFPDFRHKLRSWLSGGLNQLAFQRIEPHQWHYNDTQELYSWQQPSQPYGR</sequence>
<feature type="signal peptide" evidence="3">
    <location>
        <begin position="1"/>
        <end position="20"/>
    </location>
</feature>
<keyword evidence="5" id="KW-1185">Reference proteome</keyword>
<comment type="caution">
    <text evidence="4">The sequence shown here is derived from an EMBL/GenBank/DDBJ whole genome shotgun (WGS) entry which is preliminary data.</text>
</comment>
<evidence type="ECO:0000313" key="5">
    <source>
        <dbReference type="Proteomes" id="UP001276659"/>
    </source>
</evidence>
<dbReference type="EMBL" id="JASNWA010000008">
    <property type="protein sequence ID" value="KAK3171505.1"/>
    <property type="molecule type" value="Genomic_DNA"/>
</dbReference>